<dbReference type="Gene3D" id="1.10.630.10">
    <property type="entry name" value="Cytochrome P450"/>
    <property type="match status" value="1"/>
</dbReference>
<comment type="function">
    <text evidence="8">Involved in the coupling of aromatic side chains of the heptapeptide of vancomycin.</text>
</comment>
<dbReference type="PRINTS" id="PR00359">
    <property type="entry name" value="BP450"/>
</dbReference>
<dbReference type="InterPro" id="IPR001128">
    <property type="entry name" value="Cyt_P450"/>
</dbReference>
<dbReference type="CDD" id="cd20625">
    <property type="entry name" value="CYP164-like"/>
    <property type="match status" value="1"/>
</dbReference>
<protein>
    <submittedName>
        <fullName evidence="10">Cytochrome P450</fullName>
    </submittedName>
</protein>
<organism evidence="10 11">
    <name type="scientific">Amycolatopsis rubida</name>
    <dbReference type="NCBI Taxonomy" id="112413"/>
    <lineage>
        <taxon>Bacteria</taxon>
        <taxon>Bacillati</taxon>
        <taxon>Actinomycetota</taxon>
        <taxon>Actinomycetes</taxon>
        <taxon>Pseudonocardiales</taxon>
        <taxon>Pseudonocardiaceae</taxon>
        <taxon>Amycolatopsis</taxon>
    </lineage>
</organism>
<dbReference type="FunFam" id="1.10.630.10:FF:000018">
    <property type="entry name" value="Cytochrome P450 monooxygenase"/>
    <property type="match status" value="1"/>
</dbReference>
<evidence type="ECO:0000256" key="2">
    <source>
        <dbReference type="ARBA" id="ARBA00010617"/>
    </source>
</evidence>
<evidence type="ECO:0000256" key="5">
    <source>
        <dbReference type="ARBA" id="ARBA00023002"/>
    </source>
</evidence>
<keyword evidence="6 9" id="KW-0408">Iron</keyword>
<dbReference type="PANTHER" id="PTHR46696">
    <property type="entry name" value="P450, PUTATIVE (EUROFUNG)-RELATED"/>
    <property type="match status" value="1"/>
</dbReference>
<dbReference type="GO" id="GO:0020037">
    <property type="term" value="F:heme binding"/>
    <property type="evidence" value="ECO:0007669"/>
    <property type="project" value="InterPro"/>
</dbReference>
<dbReference type="PROSITE" id="PS00086">
    <property type="entry name" value="CYTOCHROME_P450"/>
    <property type="match status" value="1"/>
</dbReference>
<dbReference type="GO" id="GO:0016705">
    <property type="term" value="F:oxidoreductase activity, acting on paired donors, with incorporation or reduction of molecular oxygen"/>
    <property type="evidence" value="ECO:0007669"/>
    <property type="project" value="InterPro"/>
</dbReference>
<dbReference type="Pfam" id="PF00067">
    <property type="entry name" value="p450"/>
    <property type="match status" value="1"/>
</dbReference>
<gene>
    <name evidence="10" type="ORF">SAMN05421854_106222</name>
</gene>
<dbReference type="EMBL" id="FOWC01000006">
    <property type="protein sequence ID" value="SFP66760.1"/>
    <property type="molecule type" value="Genomic_DNA"/>
</dbReference>
<dbReference type="AlphaFoldDB" id="A0A1I5S7R5"/>
<comment type="pathway">
    <text evidence="1">Antibiotic biosynthesis; vancomycin biosynthesis.</text>
</comment>
<evidence type="ECO:0000256" key="8">
    <source>
        <dbReference type="ARBA" id="ARBA00055433"/>
    </source>
</evidence>
<keyword evidence="7 9" id="KW-0503">Monooxygenase</keyword>
<dbReference type="OrthoDB" id="4156795at2"/>
<dbReference type="RefSeq" id="WP_093574651.1">
    <property type="nucleotide sequence ID" value="NZ_FOWC01000006.1"/>
</dbReference>
<dbReference type="InterPro" id="IPR036396">
    <property type="entry name" value="Cyt_P450_sf"/>
</dbReference>
<keyword evidence="4 9" id="KW-0479">Metal-binding</keyword>
<keyword evidence="5 9" id="KW-0560">Oxidoreductase</keyword>
<sequence>MSAPGIERYDAGRIAAMADPYPAYAALRASGRLLPAGPGAWAVPRYEDVAALLRDPRLGHEFPDVMYRLSGEPDVLTEFFRATVLNRDAPSHPVLRRAMAALLAPRAVARLRPRIDELVARLLGDLAGAGTGDLVEGLAYPLPVIVSSELLGIPAADRDRLRPHAVALGRAFGAGIQPAGDRDAAIAAVHWLRGYVRGLLERAGDGPLSGVLAAGRDAGLAAAEVVDNVIFLFFAGFDTTTNLIANGCAALLESPALLETLRGDPALAESAVEEFLRFEAPIQATARVVREPVEIGGRVLRARRLVLLLLASANRDERRFAAPDRIDLARSPNPHLSFSSGVHHCLGATLARIEGAAVFAQLAARRGRFVPAGPPLRRDHPSFRGFARLPVRFG</sequence>
<dbReference type="SUPFAM" id="SSF48264">
    <property type="entry name" value="Cytochrome P450"/>
    <property type="match status" value="1"/>
</dbReference>
<keyword evidence="3 9" id="KW-0349">Heme</keyword>
<evidence type="ECO:0000256" key="7">
    <source>
        <dbReference type="ARBA" id="ARBA00023033"/>
    </source>
</evidence>
<name>A0A1I5S7R5_9PSEU</name>
<evidence type="ECO:0000256" key="3">
    <source>
        <dbReference type="ARBA" id="ARBA00022617"/>
    </source>
</evidence>
<evidence type="ECO:0000256" key="9">
    <source>
        <dbReference type="RuleBase" id="RU000461"/>
    </source>
</evidence>
<dbReference type="Proteomes" id="UP000199137">
    <property type="component" value="Unassembled WGS sequence"/>
</dbReference>
<evidence type="ECO:0000256" key="4">
    <source>
        <dbReference type="ARBA" id="ARBA00022723"/>
    </source>
</evidence>
<accession>A0A1I5S7R5</accession>
<evidence type="ECO:0000313" key="11">
    <source>
        <dbReference type="Proteomes" id="UP000199137"/>
    </source>
</evidence>
<comment type="similarity">
    <text evidence="2 9">Belongs to the cytochrome P450 family.</text>
</comment>
<dbReference type="InterPro" id="IPR017972">
    <property type="entry name" value="Cyt_P450_CS"/>
</dbReference>
<evidence type="ECO:0000256" key="1">
    <source>
        <dbReference type="ARBA" id="ARBA00004660"/>
    </source>
</evidence>
<evidence type="ECO:0000256" key="6">
    <source>
        <dbReference type="ARBA" id="ARBA00023004"/>
    </source>
</evidence>
<dbReference type="STRING" id="112413.SAMN05421854_106222"/>
<dbReference type="GO" id="GO:0005506">
    <property type="term" value="F:iron ion binding"/>
    <property type="evidence" value="ECO:0007669"/>
    <property type="project" value="InterPro"/>
</dbReference>
<dbReference type="GO" id="GO:0004497">
    <property type="term" value="F:monooxygenase activity"/>
    <property type="evidence" value="ECO:0007669"/>
    <property type="project" value="UniProtKB-KW"/>
</dbReference>
<proteinExistence type="inferred from homology"/>
<reference evidence="11" key="1">
    <citation type="submission" date="2016-10" db="EMBL/GenBank/DDBJ databases">
        <authorList>
            <person name="Varghese N."/>
            <person name="Submissions S."/>
        </authorList>
    </citation>
    <scope>NUCLEOTIDE SEQUENCE [LARGE SCALE GENOMIC DNA]</scope>
    <source>
        <strain evidence="11">DSM 44637</strain>
    </source>
</reference>
<dbReference type="PANTHER" id="PTHR46696:SF1">
    <property type="entry name" value="CYTOCHROME P450 YJIB-RELATED"/>
    <property type="match status" value="1"/>
</dbReference>
<dbReference type="InterPro" id="IPR002397">
    <property type="entry name" value="Cyt_P450_B"/>
</dbReference>
<evidence type="ECO:0000313" key="10">
    <source>
        <dbReference type="EMBL" id="SFP66760.1"/>
    </source>
</evidence>